<dbReference type="PANTHER" id="PTHR44688">
    <property type="entry name" value="DNA-BINDING TRANSCRIPTIONAL ACTIVATOR DEVR_DOSR"/>
    <property type="match status" value="1"/>
</dbReference>
<dbReference type="AlphaFoldDB" id="A0A0F9WX97"/>
<keyword evidence="1" id="KW-0805">Transcription regulation</keyword>
<comment type="caution">
    <text evidence="5">The sequence shown here is derived from an EMBL/GenBank/DDBJ whole genome shotgun (WGS) entry which is preliminary data.</text>
</comment>
<keyword evidence="2" id="KW-0238">DNA-binding</keyword>
<reference evidence="5" key="1">
    <citation type="journal article" date="2015" name="Nature">
        <title>Complex archaea that bridge the gap between prokaryotes and eukaryotes.</title>
        <authorList>
            <person name="Spang A."/>
            <person name="Saw J.H."/>
            <person name="Jorgensen S.L."/>
            <person name="Zaremba-Niedzwiedzka K."/>
            <person name="Martijn J."/>
            <person name="Lind A.E."/>
            <person name="van Eijk R."/>
            <person name="Schleper C."/>
            <person name="Guy L."/>
            <person name="Ettema T.J."/>
        </authorList>
    </citation>
    <scope>NUCLEOTIDE SEQUENCE</scope>
</reference>
<dbReference type="PANTHER" id="PTHR44688:SF16">
    <property type="entry name" value="DNA-BINDING TRANSCRIPTIONAL ACTIVATOR DEVR_DOSR"/>
    <property type="match status" value="1"/>
</dbReference>
<evidence type="ECO:0000256" key="3">
    <source>
        <dbReference type="ARBA" id="ARBA00023163"/>
    </source>
</evidence>
<dbReference type="InterPro" id="IPR000792">
    <property type="entry name" value="Tscrpt_reg_LuxR_C"/>
</dbReference>
<protein>
    <recommendedName>
        <fullName evidence="4">HTH luxR-type domain-containing protein</fullName>
    </recommendedName>
</protein>
<gene>
    <name evidence="5" type="ORF">LCGC14_0222330</name>
</gene>
<evidence type="ECO:0000256" key="1">
    <source>
        <dbReference type="ARBA" id="ARBA00023015"/>
    </source>
</evidence>
<organism evidence="5">
    <name type="scientific">marine sediment metagenome</name>
    <dbReference type="NCBI Taxonomy" id="412755"/>
    <lineage>
        <taxon>unclassified sequences</taxon>
        <taxon>metagenomes</taxon>
        <taxon>ecological metagenomes</taxon>
    </lineage>
</organism>
<dbReference type="GO" id="GO:0006355">
    <property type="term" value="P:regulation of DNA-templated transcription"/>
    <property type="evidence" value="ECO:0007669"/>
    <property type="project" value="InterPro"/>
</dbReference>
<sequence>MIVTETLTALPEKRSRLVLISHSELFESVLQPYVQDNPGFELTRIIKTSVEQVDAELVLVDVASFSRDECVQVFRLFPHLPIALVNANLEVALQLIELHPWVKGVFYRSMSRNNFMAGVQAMLAGGDWLPRALMEKLVVRYRQIAHTSDAIAELTAREKQILTLAGQGLSNVDIAGRVYLSVHTIKSHIHNALRKLGATNRAQGAALVMGHIGEPER</sequence>
<evidence type="ECO:0000259" key="4">
    <source>
        <dbReference type="PROSITE" id="PS50043"/>
    </source>
</evidence>
<name>A0A0F9WX97_9ZZZZ</name>
<dbReference type="Gene3D" id="3.40.50.2300">
    <property type="match status" value="1"/>
</dbReference>
<feature type="domain" description="HTH luxR-type" evidence="4">
    <location>
        <begin position="147"/>
        <end position="214"/>
    </location>
</feature>
<dbReference type="Gene3D" id="1.10.10.10">
    <property type="entry name" value="Winged helix-like DNA-binding domain superfamily/Winged helix DNA-binding domain"/>
    <property type="match status" value="1"/>
</dbReference>
<proteinExistence type="predicted"/>
<accession>A0A0F9WX97</accession>
<dbReference type="PROSITE" id="PS00622">
    <property type="entry name" value="HTH_LUXR_1"/>
    <property type="match status" value="1"/>
</dbReference>
<dbReference type="SMART" id="SM00421">
    <property type="entry name" value="HTH_LUXR"/>
    <property type="match status" value="1"/>
</dbReference>
<dbReference type="PRINTS" id="PR00038">
    <property type="entry name" value="HTHLUXR"/>
</dbReference>
<dbReference type="CDD" id="cd06170">
    <property type="entry name" value="LuxR_C_like"/>
    <property type="match status" value="1"/>
</dbReference>
<evidence type="ECO:0000313" key="5">
    <source>
        <dbReference type="EMBL" id="KKN91031.1"/>
    </source>
</evidence>
<keyword evidence="3" id="KW-0804">Transcription</keyword>
<dbReference type="GO" id="GO:0003677">
    <property type="term" value="F:DNA binding"/>
    <property type="evidence" value="ECO:0007669"/>
    <property type="project" value="UniProtKB-KW"/>
</dbReference>
<dbReference type="InterPro" id="IPR036388">
    <property type="entry name" value="WH-like_DNA-bd_sf"/>
</dbReference>
<dbReference type="SUPFAM" id="SSF46894">
    <property type="entry name" value="C-terminal effector domain of the bipartite response regulators"/>
    <property type="match status" value="1"/>
</dbReference>
<dbReference type="Pfam" id="PF00196">
    <property type="entry name" value="GerE"/>
    <property type="match status" value="1"/>
</dbReference>
<dbReference type="InterPro" id="IPR016032">
    <property type="entry name" value="Sig_transdc_resp-reg_C-effctor"/>
</dbReference>
<evidence type="ECO:0000256" key="2">
    <source>
        <dbReference type="ARBA" id="ARBA00023125"/>
    </source>
</evidence>
<dbReference type="EMBL" id="LAZR01000106">
    <property type="protein sequence ID" value="KKN91031.1"/>
    <property type="molecule type" value="Genomic_DNA"/>
</dbReference>
<dbReference type="PROSITE" id="PS50043">
    <property type="entry name" value="HTH_LUXR_2"/>
    <property type="match status" value="1"/>
</dbReference>